<dbReference type="AlphaFoldDB" id="A0A4Q9PIV3"/>
<evidence type="ECO:0000256" key="1">
    <source>
        <dbReference type="SAM" id="MobiDB-lite"/>
    </source>
</evidence>
<organism evidence="2 3">
    <name type="scientific">Dichomitus squalens</name>
    <dbReference type="NCBI Taxonomy" id="114155"/>
    <lineage>
        <taxon>Eukaryota</taxon>
        <taxon>Fungi</taxon>
        <taxon>Dikarya</taxon>
        <taxon>Basidiomycota</taxon>
        <taxon>Agaricomycotina</taxon>
        <taxon>Agaricomycetes</taxon>
        <taxon>Polyporales</taxon>
        <taxon>Polyporaceae</taxon>
        <taxon>Dichomitus</taxon>
    </lineage>
</organism>
<evidence type="ECO:0000313" key="2">
    <source>
        <dbReference type="EMBL" id="TBU53999.1"/>
    </source>
</evidence>
<proteinExistence type="predicted"/>
<name>A0A4Q9PIV3_9APHY</name>
<dbReference type="EMBL" id="ML145200">
    <property type="protein sequence ID" value="TBU53999.1"/>
    <property type="molecule type" value="Genomic_DNA"/>
</dbReference>
<accession>A0A4Q9PIV3</accession>
<sequence>MHLCGQSPAVPYPGEPRRLARRHSRPLIDPVTVRSDASEPLGAPGPETWRPRAGTAETPYKGATVRRTFGTGGRAEWG</sequence>
<dbReference type="Proteomes" id="UP000292082">
    <property type="component" value="Unassembled WGS sequence"/>
</dbReference>
<feature type="region of interest" description="Disordered" evidence="1">
    <location>
        <begin position="1"/>
        <end position="60"/>
    </location>
</feature>
<evidence type="ECO:0000313" key="3">
    <source>
        <dbReference type="Proteomes" id="UP000292082"/>
    </source>
</evidence>
<reference evidence="2 3" key="1">
    <citation type="submission" date="2019-01" db="EMBL/GenBank/DDBJ databases">
        <title>Draft genome sequences of three monokaryotic isolates of the white-rot basidiomycete fungus Dichomitus squalens.</title>
        <authorList>
            <consortium name="DOE Joint Genome Institute"/>
            <person name="Lopez S.C."/>
            <person name="Andreopoulos B."/>
            <person name="Pangilinan J."/>
            <person name="Lipzen A."/>
            <person name="Riley R."/>
            <person name="Ahrendt S."/>
            <person name="Ng V."/>
            <person name="Barry K."/>
            <person name="Daum C."/>
            <person name="Grigoriev I.V."/>
            <person name="Hilden K.S."/>
            <person name="Makela M.R."/>
            <person name="de Vries R.P."/>
        </authorList>
    </citation>
    <scope>NUCLEOTIDE SEQUENCE [LARGE SCALE GENOMIC DNA]</scope>
    <source>
        <strain evidence="2 3">CBS 464.89</strain>
    </source>
</reference>
<gene>
    <name evidence="2" type="ORF">BD310DRAFT_110760</name>
</gene>
<keyword evidence="3" id="KW-1185">Reference proteome</keyword>
<protein>
    <submittedName>
        <fullName evidence="2">Uncharacterized protein</fullName>
    </submittedName>
</protein>